<dbReference type="OMA" id="QVFINSQ"/>
<dbReference type="PROSITE" id="PS00108">
    <property type="entry name" value="PROTEIN_KINASE_ST"/>
    <property type="match status" value="1"/>
</dbReference>
<dbReference type="PROSITE" id="PS50011">
    <property type="entry name" value="PROTEIN_KINASE_DOM"/>
    <property type="match status" value="1"/>
</dbReference>
<evidence type="ECO:0000256" key="3">
    <source>
        <dbReference type="ARBA" id="ARBA00022679"/>
    </source>
</evidence>
<reference evidence="16 17" key="1">
    <citation type="journal article" date="2016" name="G3 (Bethesda)">
        <title>First Draft Assembly and Annotation of the Genome of a California Endemic Oak Quercus lobata Nee (Fagaceae).</title>
        <authorList>
            <person name="Sork V.L."/>
            <person name="Fitz-Gibbon S.T."/>
            <person name="Puiu D."/>
            <person name="Crepeau M."/>
            <person name="Gugger P.F."/>
            <person name="Sherman R."/>
            <person name="Stevens K."/>
            <person name="Langley C.H."/>
            <person name="Pellegrini M."/>
            <person name="Salzberg S.L."/>
        </authorList>
    </citation>
    <scope>NUCLEOTIDE SEQUENCE [LARGE SCALE GENOMIC DNA]</scope>
    <source>
        <strain evidence="16 17">cv. SW786</strain>
    </source>
</reference>
<feature type="binding site" evidence="12">
    <location>
        <position position="561"/>
    </location>
    <ligand>
        <name>ATP</name>
        <dbReference type="ChEBI" id="CHEBI:30616"/>
    </ligand>
</feature>
<evidence type="ECO:0000256" key="4">
    <source>
        <dbReference type="ARBA" id="ARBA00022692"/>
    </source>
</evidence>
<keyword evidence="2" id="KW-0723">Serine/threonine-protein kinase</keyword>
<dbReference type="InterPro" id="IPR000719">
    <property type="entry name" value="Prot_kinase_dom"/>
</dbReference>
<dbReference type="PROSITE" id="PS00107">
    <property type="entry name" value="PROTEIN_KINASE_ATP"/>
    <property type="match status" value="1"/>
</dbReference>
<dbReference type="Proteomes" id="UP000594261">
    <property type="component" value="Chromosome 4"/>
</dbReference>
<evidence type="ECO:0000256" key="14">
    <source>
        <dbReference type="SAM" id="SignalP"/>
    </source>
</evidence>
<reference evidence="16" key="2">
    <citation type="submission" date="2021-01" db="UniProtKB">
        <authorList>
            <consortium name="EnsemblPlants"/>
        </authorList>
    </citation>
    <scope>IDENTIFICATION</scope>
</reference>
<evidence type="ECO:0000256" key="9">
    <source>
        <dbReference type="ARBA" id="ARBA00022989"/>
    </source>
</evidence>
<evidence type="ECO:0000256" key="2">
    <source>
        <dbReference type="ARBA" id="ARBA00022527"/>
    </source>
</evidence>
<feature type="signal peptide" evidence="14">
    <location>
        <begin position="1"/>
        <end position="26"/>
    </location>
</feature>
<dbReference type="FunFam" id="2.60.120.430:FF:000003">
    <property type="entry name" value="FERONIA receptor-like kinase"/>
    <property type="match status" value="1"/>
</dbReference>
<keyword evidence="17" id="KW-1185">Reference proteome</keyword>
<evidence type="ECO:0000256" key="12">
    <source>
        <dbReference type="PROSITE-ProRule" id="PRU10141"/>
    </source>
</evidence>
<dbReference type="EMBL" id="LRBV02000004">
    <property type="status" value="NOT_ANNOTATED_CDS"/>
    <property type="molecule type" value="Genomic_DNA"/>
</dbReference>
<dbReference type="FunFam" id="1.10.510.10:FF:000252">
    <property type="entry name" value="Receptor-like protein kinase FERONIA"/>
    <property type="match status" value="1"/>
</dbReference>
<dbReference type="InParanoid" id="A0A7N2R2L9"/>
<keyword evidence="6 12" id="KW-0547">Nucleotide-binding</keyword>
<evidence type="ECO:0000313" key="17">
    <source>
        <dbReference type="Proteomes" id="UP000594261"/>
    </source>
</evidence>
<evidence type="ECO:0000313" key="16">
    <source>
        <dbReference type="EnsemblPlants" id="QL04p018264:mrna"/>
    </source>
</evidence>
<dbReference type="PANTHER" id="PTHR34590">
    <property type="entry name" value="OS03G0124300 PROTEIN-RELATED"/>
    <property type="match status" value="1"/>
</dbReference>
<dbReference type="InterPro" id="IPR008271">
    <property type="entry name" value="Ser/Thr_kinase_AS"/>
</dbReference>
<evidence type="ECO:0000256" key="8">
    <source>
        <dbReference type="ARBA" id="ARBA00022840"/>
    </source>
</evidence>
<evidence type="ECO:0000256" key="7">
    <source>
        <dbReference type="ARBA" id="ARBA00022777"/>
    </source>
</evidence>
<evidence type="ECO:0000259" key="15">
    <source>
        <dbReference type="PROSITE" id="PS50011"/>
    </source>
</evidence>
<dbReference type="EnsemblPlants" id="QL04p018264:mrna">
    <property type="protein sequence ID" value="QL04p018264:mrna"/>
    <property type="gene ID" value="QL04p018264"/>
</dbReference>
<dbReference type="InterPro" id="IPR011009">
    <property type="entry name" value="Kinase-like_dom_sf"/>
</dbReference>
<dbReference type="KEGG" id="qlo:115983929"/>
<organism evidence="16 17">
    <name type="scientific">Quercus lobata</name>
    <name type="common">Valley oak</name>
    <dbReference type="NCBI Taxonomy" id="97700"/>
    <lineage>
        <taxon>Eukaryota</taxon>
        <taxon>Viridiplantae</taxon>
        <taxon>Streptophyta</taxon>
        <taxon>Embryophyta</taxon>
        <taxon>Tracheophyta</taxon>
        <taxon>Spermatophyta</taxon>
        <taxon>Magnoliopsida</taxon>
        <taxon>eudicotyledons</taxon>
        <taxon>Gunneridae</taxon>
        <taxon>Pentapetalae</taxon>
        <taxon>rosids</taxon>
        <taxon>fabids</taxon>
        <taxon>Fagales</taxon>
        <taxon>Fagaceae</taxon>
        <taxon>Quercus</taxon>
    </lineage>
</organism>
<dbReference type="InterPro" id="IPR017441">
    <property type="entry name" value="Protein_kinase_ATP_BS"/>
</dbReference>
<dbReference type="Pfam" id="PF12819">
    <property type="entry name" value="Malectin_like"/>
    <property type="match status" value="1"/>
</dbReference>
<keyword evidence="7" id="KW-0418">Kinase</keyword>
<evidence type="ECO:0000256" key="5">
    <source>
        <dbReference type="ARBA" id="ARBA00022729"/>
    </source>
</evidence>
<dbReference type="GO" id="GO:0004674">
    <property type="term" value="F:protein serine/threonine kinase activity"/>
    <property type="evidence" value="ECO:0007669"/>
    <property type="project" value="UniProtKB-KW"/>
</dbReference>
<dbReference type="InterPro" id="IPR001245">
    <property type="entry name" value="Ser-Thr/Tyr_kinase_cat_dom"/>
</dbReference>
<dbReference type="PANTHER" id="PTHR34590:SF15">
    <property type="entry name" value="PROTEIN KINASE DOMAIN-CONTAINING PROTEIN"/>
    <property type="match status" value="1"/>
</dbReference>
<name>A0A7N2R2L9_QUELO</name>
<dbReference type="GeneID" id="115983929"/>
<keyword evidence="3" id="KW-0808">Transferase</keyword>
<feature type="chain" id="PRO_5029878656" description="Protein kinase domain-containing protein" evidence="14">
    <location>
        <begin position="27"/>
        <end position="885"/>
    </location>
</feature>
<proteinExistence type="predicted"/>
<dbReference type="Pfam" id="PF07714">
    <property type="entry name" value="PK_Tyr_Ser-Thr"/>
    <property type="match status" value="1"/>
</dbReference>
<dbReference type="FunFam" id="3.30.200.20:FF:000645">
    <property type="entry name" value="Receptor-like protein kinase FERONIA"/>
    <property type="match status" value="1"/>
</dbReference>
<evidence type="ECO:0000256" key="13">
    <source>
        <dbReference type="SAM" id="Phobius"/>
    </source>
</evidence>
<dbReference type="FunFam" id="2.60.120.430:FF:000007">
    <property type="entry name" value="FERONIA receptor-like kinase"/>
    <property type="match status" value="1"/>
</dbReference>
<dbReference type="GO" id="GO:0005524">
    <property type="term" value="F:ATP binding"/>
    <property type="evidence" value="ECO:0007669"/>
    <property type="project" value="UniProtKB-UniRule"/>
</dbReference>
<accession>A0A7N2R2L9</accession>
<keyword evidence="5 14" id="KW-0732">Signal</keyword>
<sequence>MKSHPMLTPILYVCCLFFLLSYLTIATSTPLYNPVENVVVNCGSPGSLKGDDDRYWIGDKGSKFAPTEESNYKSNTSVAQSQVSVGIVPYMTARLSYWQFTYVFPVTPGPKFVRLYFYSAVYSGFESSKDFFTVKAGSFTLLRNFSASIYTDSLDQKNVYKEFCINVDENKKLNLTFIPFTSTSMNYHAFINGIEIVSMPMDLYYKPQDVIKGEEFVPAYVGQPKPIYIDYSMALEMVYRLNVGGSAIQAKDDTGMFRKWSEDRDYLLSGGFVPRDPSLKPKYTKIPNYTAPDAVYQSAISMGPDRTKNKQSNLTWGLPVDTGFNYLVRLHFCEIESEIHASGTREFYIYIDYQLAEERADVLLWTDDNDTPYYKDYVVMIKNKGNDTHLLSIDLHSRLDADLIDAILNGVEVFKLSDSDNNLAGANIAAPLLDQQPSGASNESKSKKTTIFIAIGSVLGLLVVLTLVCCMVLCKLKKTKHYGSYHPLAKWWWWSRPDPYRKEFSRRTASSLPGELCRYFRLDEIKTATNNFNEDLIIGVGGFGNVYKGMIEQGNMMVAIKRMKQESRQGALEFMTEIKMLSQLRHVHLVSLIGYCDDEGEMILVYEYMANGTLRHHLYDTPNDPLTWKQRLQICIGAASGLHHLHTSTKHPIIHRDVKTTNILLDEKWVSKVSDFGLSKMGLDNTAVSTLVKGTWGYLDPDYARCQQLTQKSDVYSFGVVMFEVLCARKALNPKIQEEQRNLAIWAQKCIDRGTISKIIDPYLTNKIVPECLKVYVELAESCICDHGIQRPTMNDVMEKLEFALELQEQAEATNDTNSEVVSFRVANANGDPWYNNFYHGQVLESNSETKLSTISTGLSYPSLDSVNFSITSEDVSSCTKNSSS</sequence>
<keyword evidence="4 13" id="KW-0812">Transmembrane</keyword>
<dbReference type="AlphaFoldDB" id="A0A7N2R2L9"/>
<dbReference type="OrthoDB" id="1720310at2759"/>
<dbReference type="CDD" id="cd14066">
    <property type="entry name" value="STKc_IRAK"/>
    <property type="match status" value="1"/>
</dbReference>
<dbReference type="Gene3D" id="2.60.120.430">
    <property type="entry name" value="Galactose-binding lectin"/>
    <property type="match status" value="2"/>
</dbReference>
<dbReference type="Gramene" id="QL04p018264:mrna">
    <property type="protein sequence ID" value="QL04p018264:mrna"/>
    <property type="gene ID" value="QL04p018264"/>
</dbReference>
<dbReference type="GO" id="GO:0010038">
    <property type="term" value="P:response to metal ion"/>
    <property type="evidence" value="ECO:0007669"/>
    <property type="project" value="UniProtKB-ARBA"/>
</dbReference>
<dbReference type="InterPro" id="IPR024788">
    <property type="entry name" value="Malectin-like_Carb-bd_dom"/>
</dbReference>
<dbReference type="Gene3D" id="3.30.200.20">
    <property type="entry name" value="Phosphorylase Kinase, domain 1"/>
    <property type="match status" value="1"/>
</dbReference>
<dbReference type="InterPro" id="IPR045272">
    <property type="entry name" value="ANXUR1/2-like"/>
</dbReference>
<keyword evidence="10 13" id="KW-0472">Membrane</keyword>
<dbReference type="RefSeq" id="XP_030962650.1">
    <property type="nucleotide sequence ID" value="XM_031106790.1"/>
</dbReference>
<evidence type="ECO:0000256" key="1">
    <source>
        <dbReference type="ARBA" id="ARBA00004479"/>
    </source>
</evidence>
<dbReference type="GO" id="GO:0004714">
    <property type="term" value="F:transmembrane receptor protein tyrosine kinase activity"/>
    <property type="evidence" value="ECO:0007669"/>
    <property type="project" value="InterPro"/>
</dbReference>
<gene>
    <name evidence="16" type="primary">LOC115983929</name>
</gene>
<protein>
    <recommendedName>
        <fullName evidence="15">Protein kinase domain-containing protein</fullName>
    </recommendedName>
</protein>
<evidence type="ECO:0000256" key="11">
    <source>
        <dbReference type="ARBA" id="ARBA00023180"/>
    </source>
</evidence>
<dbReference type="GO" id="GO:0016020">
    <property type="term" value="C:membrane"/>
    <property type="evidence" value="ECO:0007669"/>
    <property type="project" value="UniProtKB-SubCell"/>
</dbReference>
<dbReference type="Gene3D" id="1.10.510.10">
    <property type="entry name" value="Transferase(Phosphotransferase) domain 1"/>
    <property type="match status" value="1"/>
</dbReference>
<feature type="transmembrane region" description="Helical" evidence="13">
    <location>
        <begin position="451"/>
        <end position="474"/>
    </location>
</feature>
<evidence type="ECO:0000256" key="10">
    <source>
        <dbReference type="ARBA" id="ARBA00023136"/>
    </source>
</evidence>
<comment type="subcellular location">
    <subcellularLocation>
        <location evidence="1">Membrane</location>
        <topology evidence="1">Single-pass type I membrane protein</topology>
    </subcellularLocation>
</comment>
<feature type="domain" description="Protein kinase" evidence="15">
    <location>
        <begin position="532"/>
        <end position="804"/>
    </location>
</feature>
<keyword evidence="9 13" id="KW-1133">Transmembrane helix</keyword>
<keyword evidence="11" id="KW-0325">Glycoprotein</keyword>
<evidence type="ECO:0000256" key="6">
    <source>
        <dbReference type="ARBA" id="ARBA00022741"/>
    </source>
</evidence>
<dbReference type="SMART" id="SM00220">
    <property type="entry name" value="S_TKc"/>
    <property type="match status" value="1"/>
</dbReference>
<keyword evidence="8 12" id="KW-0067">ATP-binding</keyword>
<dbReference type="SUPFAM" id="SSF56112">
    <property type="entry name" value="Protein kinase-like (PK-like)"/>
    <property type="match status" value="1"/>
</dbReference>